<feature type="transmembrane region" description="Helical" evidence="7">
    <location>
        <begin position="103"/>
        <end position="131"/>
    </location>
</feature>
<evidence type="ECO:0000256" key="2">
    <source>
        <dbReference type="ARBA" id="ARBA00008017"/>
    </source>
</evidence>
<feature type="transmembrane region" description="Helical" evidence="7">
    <location>
        <begin position="75"/>
        <end position="97"/>
    </location>
</feature>
<evidence type="ECO:0000259" key="9">
    <source>
        <dbReference type="Pfam" id="PF21082"/>
    </source>
</evidence>
<feature type="domain" description="Mechanosensitive ion channel MscS C-terminal" evidence="9">
    <location>
        <begin position="195"/>
        <end position="276"/>
    </location>
</feature>
<keyword evidence="3" id="KW-1003">Cell membrane</keyword>
<accession>A0ABD6DFQ6</accession>
<comment type="subcellular location">
    <subcellularLocation>
        <location evidence="1">Cell membrane</location>
        <topology evidence="1">Multi-pass membrane protein</topology>
    </subcellularLocation>
</comment>
<dbReference type="InterPro" id="IPR011066">
    <property type="entry name" value="MscS_channel_C_sf"/>
</dbReference>
<dbReference type="InterPro" id="IPR010920">
    <property type="entry name" value="LSM_dom_sf"/>
</dbReference>
<dbReference type="InterPro" id="IPR045275">
    <property type="entry name" value="MscS_archaea/bacteria_type"/>
</dbReference>
<evidence type="ECO:0000256" key="3">
    <source>
        <dbReference type="ARBA" id="ARBA00022475"/>
    </source>
</evidence>
<sequence length="294" mass="31972">MLSDAMSLLLQATPPEFWPSQFGDDWPNVVRLGWGVLGFALVFILGWYVLDPAIGRIVQARNRNNPTVDEAISRYFRLLVVVVAFLVGALVTGYGAFLQSSALVVAAGTLALGVAGQTVIASLVSGMVLVLDPEFNVGDYIEWEDGEGTVRAITLRVTRVQTPDGGLVTLPNTKLTSQAVTRPHGYDRTRVVEHVGIAYEDDVDEAMALLQEAARNVDGVVEGPSPTAYVDEFSGDAVVLRAEFWVTAPSRRSLFRIRSNYARRVKEQLDRAGITIAPASKRELLGRIEVDGAE</sequence>
<dbReference type="InterPro" id="IPR023408">
    <property type="entry name" value="MscS_beta-dom_sf"/>
</dbReference>
<evidence type="ECO:0000259" key="8">
    <source>
        <dbReference type="Pfam" id="PF00924"/>
    </source>
</evidence>
<keyword evidence="11" id="KW-1185">Reference proteome</keyword>
<evidence type="ECO:0000256" key="7">
    <source>
        <dbReference type="SAM" id="Phobius"/>
    </source>
</evidence>
<dbReference type="PANTHER" id="PTHR30221">
    <property type="entry name" value="SMALL-CONDUCTANCE MECHANOSENSITIVE CHANNEL"/>
    <property type="match status" value="1"/>
</dbReference>
<feature type="domain" description="Mechanosensitive ion channel MscS" evidence="8">
    <location>
        <begin position="118"/>
        <end position="180"/>
    </location>
</feature>
<dbReference type="Proteomes" id="UP001597034">
    <property type="component" value="Unassembled WGS sequence"/>
</dbReference>
<evidence type="ECO:0000256" key="6">
    <source>
        <dbReference type="ARBA" id="ARBA00023136"/>
    </source>
</evidence>
<dbReference type="AlphaFoldDB" id="A0ABD6DFQ6"/>
<keyword evidence="4 7" id="KW-0812">Transmembrane</keyword>
<dbReference type="Gene3D" id="3.30.70.100">
    <property type="match status" value="1"/>
</dbReference>
<dbReference type="Gene3D" id="2.30.30.60">
    <property type="match status" value="1"/>
</dbReference>
<proteinExistence type="inferred from homology"/>
<evidence type="ECO:0000256" key="4">
    <source>
        <dbReference type="ARBA" id="ARBA00022692"/>
    </source>
</evidence>
<evidence type="ECO:0000256" key="1">
    <source>
        <dbReference type="ARBA" id="ARBA00004651"/>
    </source>
</evidence>
<keyword evidence="6 7" id="KW-0472">Membrane</keyword>
<dbReference type="SUPFAM" id="SSF82689">
    <property type="entry name" value="Mechanosensitive channel protein MscS (YggB), C-terminal domain"/>
    <property type="match status" value="1"/>
</dbReference>
<dbReference type="PANTHER" id="PTHR30221:SF1">
    <property type="entry name" value="SMALL-CONDUCTANCE MECHANOSENSITIVE CHANNEL"/>
    <property type="match status" value="1"/>
</dbReference>
<organism evidence="10 11">
    <name type="scientific">Haloarchaeobius litoreus</name>
    <dbReference type="NCBI Taxonomy" id="755306"/>
    <lineage>
        <taxon>Archaea</taxon>
        <taxon>Methanobacteriati</taxon>
        <taxon>Methanobacteriota</taxon>
        <taxon>Stenosarchaea group</taxon>
        <taxon>Halobacteria</taxon>
        <taxon>Halobacteriales</taxon>
        <taxon>Halorubellaceae</taxon>
        <taxon>Haloarchaeobius</taxon>
    </lineage>
</organism>
<keyword evidence="5 7" id="KW-1133">Transmembrane helix</keyword>
<dbReference type="InterPro" id="IPR006685">
    <property type="entry name" value="MscS_channel_2nd"/>
</dbReference>
<dbReference type="InterPro" id="IPR049278">
    <property type="entry name" value="MS_channel_C"/>
</dbReference>
<gene>
    <name evidence="10" type="ORF">ACFSBL_00735</name>
</gene>
<evidence type="ECO:0000313" key="10">
    <source>
        <dbReference type="EMBL" id="MFD1644202.1"/>
    </source>
</evidence>
<dbReference type="GO" id="GO:0005886">
    <property type="term" value="C:plasma membrane"/>
    <property type="evidence" value="ECO:0007669"/>
    <property type="project" value="UniProtKB-SubCell"/>
</dbReference>
<comment type="caution">
    <text evidence="10">The sequence shown here is derived from an EMBL/GenBank/DDBJ whole genome shotgun (WGS) entry which is preliminary data.</text>
</comment>
<protein>
    <submittedName>
        <fullName evidence="10">Mechanosensitive ion channel family protein</fullName>
    </submittedName>
</protein>
<comment type="similarity">
    <text evidence="2">Belongs to the MscS (TC 1.A.23) family.</text>
</comment>
<feature type="transmembrane region" description="Helical" evidence="7">
    <location>
        <begin position="32"/>
        <end position="54"/>
    </location>
</feature>
<dbReference type="Pfam" id="PF21082">
    <property type="entry name" value="MS_channel_3rd"/>
    <property type="match status" value="1"/>
</dbReference>
<name>A0ABD6DFQ6_9EURY</name>
<dbReference type="Gene3D" id="1.10.287.1260">
    <property type="match status" value="1"/>
</dbReference>
<reference evidence="10 11" key="1">
    <citation type="journal article" date="2019" name="Int. J. Syst. Evol. Microbiol.">
        <title>The Global Catalogue of Microorganisms (GCM) 10K type strain sequencing project: providing services to taxonomists for standard genome sequencing and annotation.</title>
        <authorList>
            <consortium name="The Broad Institute Genomics Platform"/>
            <consortium name="The Broad Institute Genome Sequencing Center for Infectious Disease"/>
            <person name="Wu L."/>
            <person name="Ma J."/>
        </authorList>
    </citation>
    <scope>NUCLEOTIDE SEQUENCE [LARGE SCALE GENOMIC DNA]</scope>
    <source>
        <strain evidence="10 11">CGMCC 1.10390</strain>
    </source>
</reference>
<dbReference type="Pfam" id="PF00924">
    <property type="entry name" value="MS_channel_2nd"/>
    <property type="match status" value="1"/>
</dbReference>
<evidence type="ECO:0000313" key="11">
    <source>
        <dbReference type="Proteomes" id="UP001597034"/>
    </source>
</evidence>
<dbReference type="RefSeq" id="WP_256399482.1">
    <property type="nucleotide sequence ID" value="NZ_JANHJR010000002.1"/>
</dbReference>
<dbReference type="SUPFAM" id="SSF50182">
    <property type="entry name" value="Sm-like ribonucleoproteins"/>
    <property type="match status" value="1"/>
</dbReference>
<evidence type="ECO:0000256" key="5">
    <source>
        <dbReference type="ARBA" id="ARBA00022989"/>
    </source>
</evidence>
<dbReference type="EMBL" id="JBHUDO010000001">
    <property type="protein sequence ID" value="MFD1644202.1"/>
    <property type="molecule type" value="Genomic_DNA"/>
</dbReference>